<dbReference type="Gene3D" id="1.10.10.770">
    <property type="match status" value="1"/>
</dbReference>
<dbReference type="AlphaFoldDB" id="A0A537LYE5"/>
<dbReference type="Gene3D" id="3.40.50.620">
    <property type="entry name" value="HUPs"/>
    <property type="match status" value="2"/>
</dbReference>
<comment type="similarity">
    <text evidence="2 10">Belongs to the class-I aminoacyl-tRNA synthetase family.</text>
</comment>
<gene>
    <name evidence="10 12" type="primary">lysS</name>
    <name evidence="12" type="ORF">E6H02_05525</name>
</gene>
<comment type="subcellular location">
    <subcellularLocation>
        <location evidence="1 10">Cytoplasm</location>
    </subcellularLocation>
</comment>
<evidence type="ECO:0000256" key="9">
    <source>
        <dbReference type="ARBA" id="ARBA00048573"/>
    </source>
</evidence>
<dbReference type="InterPro" id="IPR020751">
    <property type="entry name" value="aa-tRNA-synth_I_codon-bd_sub2"/>
</dbReference>
<dbReference type="GO" id="GO:0004824">
    <property type="term" value="F:lysine-tRNA ligase activity"/>
    <property type="evidence" value="ECO:0007669"/>
    <property type="project" value="UniProtKB-UniRule"/>
</dbReference>
<comment type="caution">
    <text evidence="12">The sequence shown here is derived from an EMBL/GenBank/DDBJ whole genome shotgun (WGS) entry which is preliminary data.</text>
</comment>
<dbReference type="PANTHER" id="PTHR37940">
    <property type="entry name" value="LYSINE--TRNA LIGASE"/>
    <property type="match status" value="1"/>
</dbReference>
<dbReference type="InterPro" id="IPR002904">
    <property type="entry name" value="Lys-tRNA-ligase"/>
</dbReference>
<evidence type="ECO:0000256" key="1">
    <source>
        <dbReference type="ARBA" id="ARBA00004496"/>
    </source>
</evidence>
<dbReference type="Pfam" id="PF01921">
    <property type="entry name" value="tRNA-synt_1f"/>
    <property type="match status" value="1"/>
</dbReference>
<keyword evidence="6 10" id="KW-0067">ATP-binding</keyword>
<organism evidence="12 13">
    <name type="scientific">Candidatus Segetimicrobium genomatis</name>
    <dbReference type="NCBI Taxonomy" id="2569760"/>
    <lineage>
        <taxon>Bacteria</taxon>
        <taxon>Bacillati</taxon>
        <taxon>Candidatus Sysuimicrobiota</taxon>
        <taxon>Candidatus Sysuimicrobiia</taxon>
        <taxon>Candidatus Sysuimicrobiales</taxon>
        <taxon>Candidatus Segetimicrobiaceae</taxon>
        <taxon>Candidatus Segetimicrobium</taxon>
    </lineage>
</organism>
<dbReference type="EC" id="6.1.1.6" evidence="10"/>
<accession>A0A537LYE5</accession>
<evidence type="ECO:0000256" key="8">
    <source>
        <dbReference type="ARBA" id="ARBA00023146"/>
    </source>
</evidence>
<dbReference type="SUPFAM" id="SSF48163">
    <property type="entry name" value="An anticodon-binding domain of class I aminoacyl-tRNA synthetases"/>
    <property type="match status" value="1"/>
</dbReference>
<dbReference type="Proteomes" id="UP000320393">
    <property type="component" value="Unassembled WGS sequence"/>
</dbReference>
<dbReference type="InterPro" id="IPR008925">
    <property type="entry name" value="aa_tRNA-synth_I_cd-bd_sf"/>
</dbReference>
<dbReference type="GO" id="GO:0005524">
    <property type="term" value="F:ATP binding"/>
    <property type="evidence" value="ECO:0007669"/>
    <property type="project" value="UniProtKB-UniRule"/>
</dbReference>
<reference evidence="12 13" key="1">
    <citation type="journal article" date="2019" name="Nat. Microbiol.">
        <title>Mediterranean grassland soil C-N compound turnover is dependent on rainfall and depth, and is mediated by genomically divergent microorganisms.</title>
        <authorList>
            <person name="Diamond S."/>
            <person name="Andeer P.F."/>
            <person name="Li Z."/>
            <person name="Crits-Christoph A."/>
            <person name="Burstein D."/>
            <person name="Anantharaman K."/>
            <person name="Lane K.R."/>
            <person name="Thomas B.C."/>
            <person name="Pan C."/>
            <person name="Northen T.R."/>
            <person name="Banfield J.F."/>
        </authorList>
    </citation>
    <scope>NUCLEOTIDE SEQUENCE [LARGE SCALE GENOMIC DNA]</scope>
    <source>
        <strain evidence="12">NP_5</strain>
    </source>
</reference>
<evidence type="ECO:0000256" key="10">
    <source>
        <dbReference type="HAMAP-Rule" id="MF_00177"/>
    </source>
</evidence>
<dbReference type="Gene3D" id="1.10.10.350">
    <property type="match status" value="1"/>
</dbReference>
<protein>
    <recommendedName>
        <fullName evidence="10">Lysine--tRNA ligase</fullName>
        <ecNumber evidence="10">6.1.1.6</ecNumber>
    </recommendedName>
    <alternativeName>
        <fullName evidence="10">Lysyl-tRNA synthetase</fullName>
        <shortName evidence="10">LysRS</shortName>
    </alternativeName>
</protein>
<dbReference type="InterPro" id="IPR014729">
    <property type="entry name" value="Rossmann-like_a/b/a_fold"/>
</dbReference>
<dbReference type="Pfam" id="PF19269">
    <property type="entry name" value="Anticodon_2"/>
    <property type="match status" value="1"/>
</dbReference>
<keyword evidence="5 10" id="KW-0547">Nucleotide-binding</keyword>
<dbReference type="PANTHER" id="PTHR37940:SF1">
    <property type="entry name" value="LYSINE--TRNA LIGASE"/>
    <property type="match status" value="1"/>
</dbReference>
<evidence type="ECO:0000313" key="13">
    <source>
        <dbReference type="Proteomes" id="UP000320393"/>
    </source>
</evidence>
<evidence type="ECO:0000256" key="2">
    <source>
        <dbReference type="ARBA" id="ARBA00005594"/>
    </source>
</evidence>
<dbReference type="InterPro" id="IPR045462">
    <property type="entry name" value="aa-tRNA-synth_I_cd-bd"/>
</dbReference>
<dbReference type="NCBIfam" id="TIGR00467">
    <property type="entry name" value="lysS_arch"/>
    <property type="match status" value="1"/>
</dbReference>
<name>A0A537LYE5_9BACT</name>
<evidence type="ECO:0000259" key="11">
    <source>
        <dbReference type="Pfam" id="PF19269"/>
    </source>
</evidence>
<comment type="catalytic activity">
    <reaction evidence="9 10">
        <text>tRNA(Lys) + L-lysine + ATP = L-lysyl-tRNA(Lys) + AMP + diphosphate</text>
        <dbReference type="Rhea" id="RHEA:20792"/>
        <dbReference type="Rhea" id="RHEA-COMP:9696"/>
        <dbReference type="Rhea" id="RHEA-COMP:9697"/>
        <dbReference type="ChEBI" id="CHEBI:30616"/>
        <dbReference type="ChEBI" id="CHEBI:32551"/>
        <dbReference type="ChEBI" id="CHEBI:33019"/>
        <dbReference type="ChEBI" id="CHEBI:78442"/>
        <dbReference type="ChEBI" id="CHEBI:78529"/>
        <dbReference type="ChEBI" id="CHEBI:456215"/>
        <dbReference type="EC" id="6.1.1.6"/>
    </reaction>
</comment>
<evidence type="ECO:0000256" key="5">
    <source>
        <dbReference type="ARBA" id="ARBA00022741"/>
    </source>
</evidence>
<evidence type="ECO:0000256" key="6">
    <source>
        <dbReference type="ARBA" id="ARBA00022840"/>
    </source>
</evidence>
<comment type="caution">
    <text evidence="10">Lacks conserved residue(s) required for the propagation of feature annotation.</text>
</comment>
<keyword evidence="8 10" id="KW-0030">Aminoacyl-tRNA synthetase</keyword>
<dbReference type="HAMAP" id="MF_00177">
    <property type="entry name" value="Lys_tRNA_synth_class1"/>
    <property type="match status" value="1"/>
</dbReference>
<dbReference type="EMBL" id="VBAM01000169">
    <property type="protein sequence ID" value="TMJ13024.1"/>
    <property type="molecule type" value="Genomic_DNA"/>
</dbReference>
<dbReference type="GO" id="GO:0005737">
    <property type="term" value="C:cytoplasm"/>
    <property type="evidence" value="ECO:0007669"/>
    <property type="project" value="UniProtKB-SubCell"/>
</dbReference>
<feature type="domain" description="Aminoacyl-tRNA synthetase class I anticodon-binding" evidence="11">
    <location>
        <begin position="431"/>
        <end position="515"/>
    </location>
</feature>
<dbReference type="SUPFAM" id="SSF52374">
    <property type="entry name" value="Nucleotidylyl transferase"/>
    <property type="match status" value="1"/>
</dbReference>
<proteinExistence type="inferred from homology"/>
<dbReference type="GO" id="GO:0000049">
    <property type="term" value="F:tRNA binding"/>
    <property type="evidence" value="ECO:0007669"/>
    <property type="project" value="InterPro"/>
</dbReference>
<evidence type="ECO:0000256" key="4">
    <source>
        <dbReference type="ARBA" id="ARBA00022598"/>
    </source>
</evidence>
<evidence type="ECO:0000256" key="7">
    <source>
        <dbReference type="ARBA" id="ARBA00022917"/>
    </source>
</evidence>
<keyword evidence="4 10" id="KW-0436">Ligase</keyword>
<dbReference type="GO" id="GO:0006430">
    <property type="term" value="P:lysyl-tRNA aminoacylation"/>
    <property type="evidence" value="ECO:0007669"/>
    <property type="project" value="UniProtKB-UniRule"/>
</dbReference>
<sequence length="520" mass="58226">MWVDLLVEDLLKRHGGPHVVNDAKTPSGHVPVGHLRGVIMHDCVARALRDAGVSAEFLYGFDDYDPMDDLPPHLPEYARYLGTPFVNIPSPDGRAPSYGHYFAAEFTGVFERLGAHPRIYRTSEMYRSGQFDEAIRAALDQVQAIREIYREVTHSARVDDRWWPIQVLCERCGRIGTTNVLAWTGDVLEYHCAPDKVAWAVGCGHRGTRSPFGGGSKLLYRVEWPAKWRILGVTVEGAGKDHMTRGGTHDVARAISARVFGRPAPYAFAYEFLLFGGKKMSTSKAVGVGAAEILEVLRPDLARFLIVRPLPRRQLEFDPGGETIPTLYDEYDRAAAAYLRELDNPDLARTFYFARTAGDPPRCYRPRFAKVAHLIQMPAVDLARVVAREKGAPLTEADREELERRIADARRWLAAYAPEHYKFEVHSSLPKAVATLTRAQRQYLARVAESLSARAWAGEELHAHLHALRAEMGLTPRDAFGAIYQAFLGKDSGPQAGWFLTALDRQFVLRRLREAAQDAA</sequence>
<evidence type="ECO:0000313" key="12">
    <source>
        <dbReference type="EMBL" id="TMJ13024.1"/>
    </source>
</evidence>
<keyword evidence="7 10" id="KW-0648">Protein biosynthesis</keyword>
<keyword evidence="3 10" id="KW-0963">Cytoplasm</keyword>
<evidence type="ECO:0000256" key="3">
    <source>
        <dbReference type="ARBA" id="ARBA00022490"/>
    </source>
</evidence>